<organism evidence="1 2">
    <name type="scientific">Sphaerisporangium corydalis</name>
    <dbReference type="NCBI Taxonomy" id="1441875"/>
    <lineage>
        <taxon>Bacteria</taxon>
        <taxon>Bacillati</taxon>
        <taxon>Actinomycetota</taxon>
        <taxon>Actinomycetes</taxon>
        <taxon>Streptosporangiales</taxon>
        <taxon>Streptosporangiaceae</taxon>
        <taxon>Sphaerisporangium</taxon>
    </lineage>
</organism>
<gene>
    <name evidence="1" type="ORF">ACFO8L_04665</name>
</gene>
<comment type="caution">
    <text evidence="1">The sequence shown here is derived from an EMBL/GenBank/DDBJ whole genome shotgun (WGS) entry which is preliminary data.</text>
</comment>
<keyword evidence="2" id="KW-1185">Reference proteome</keyword>
<evidence type="ECO:0000313" key="1">
    <source>
        <dbReference type="EMBL" id="MFC4585347.1"/>
    </source>
</evidence>
<dbReference type="Proteomes" id="UP001595891">
    <property type="component" value="Unassembled WGS sequence"/>
</dbReference>
<proteinExistence type="predicted"/>
<sequence length="50" mass="5356">MNGSKVLDDLTIDLFDLDARMVDGNLLAVDAITDNGCGTQPACRYPDPQS</sequence>
<reference evidence="2" key="1">
    <citation type="journal article" date="2019" name="Int. J. Syst. Evol. Microbiol.">
        <title>The Global Catalogue of Microorganisms (GCM) 10K type strain sequencing project: providing services to taxonomists for standard genome sequencing and annotation.</title>
        <authorList>
            <consortium name="The Broad Institute Genomics Platform"/>
            <consortium name="The Broad Institute Genome Sequencing Center for Infectious Disease"/>
            <person name="Wu L."/>
            <person name="Ma J."/>
        </authorList>
    </citation>
    <scope>NUCLEOTIDE SEQUENCE [LARGE SCALE GENOMIC DNA]</scope>
    <source>
        <strain evidence="2">CCUG 49560</strain>
    </source>
</reference>
<evidence type="ECO:0000313" key="2">
    <source>
        <dbReference type="Proteomes" id="UP001595891"/>
    </source>
</evidence>
<dbReference type="RefSeq" id="WP_262842602.1">
    <property type="nucleotide sequence ID" value="NZ_JANZYP010000012.1"/>
</dbReference>
<dbReference type="EMBL" id="JBHSFN010000002">
    <property type="protein sequence ID" value="MFC4585347.1"/>
    <property type="molecule type" value="Genomic_DNA"/>
</dbReference>
<protein>
    <submittedName>
        <fullName evidence="1">Uncharacterized protein</fullName>
    </submittedName>
</protein>
<accession>A0ABV9E743</accession>
<name>A0ABV9E743_9ACTN</name>